<dbReference type="GO" id="GO:0004316">
    <property type="term" value="F:3-oxoacyl-[acyl-carrier-protein] reductase (NADPH) activity"/>
    <property type="evidence" value="ECO:0007669"/>
    <property type="project" value="UniProtKB-EC"/>
</dbReference>
<evidence type="ECO:0000313" key="4">
    <source>
        <dbReference type="Proteomes" id="UP000823854"/>
    </source>
</evidence>
<evidence type="ECO:0000256" key="2">
    <source>
        <dbReference type="ARBA" id="ARBA00023002"/>
    </source>
</evidence>
<gene>
    <name evidence="3" type="ORF">H9932_02810</name>
</gene>
<dbReference type="SUPFAM" id="SSF51735">
    <property type="entry name" value="NAD(P)-binding Rossmann-fold domains"/>
    <property type="match status" value="1"/>
</dbReference>
<dbReference type="Gene3D" id="3.40.50.720">
    <property type="entry name" value="NAD(P)-binding Rossmann-like Domain"/>
    <property type="match status" value="1"/>
</dbReference>
<dbReference type="NCBIfam" id="NF006393">
    <property type="entry name" value="PRK08642.1"/>
    <property type="match status" value="1"/>
</dbReference>
<dbReference type="AlphaFoldDB" id="A0A9D2PXP9"/>
<proteinExistence type="inferred from homology"/>
<dbReference type="EC" id="1.1.1.100" evidence="3"/>
<dbReference type="Pfam" id="PF13561">
    <property type="entry name" value="adh_short_C2"/>
    <property type="match status" value="1"/>
</dbReference>
<dbReference type="PANTHER" id="PTHR43639">
    <property type="entry name" value="OXIDOREDUCTASE, SHORT-CHAIN DEHYDROGENASE/REDUCTASE FAMILY (AFU_ORTHOLOGUE AFUA_5G02870)"/>
    <property type="match status" value="1"/>
</dbReference>
<dbReference type="EMBL" id="DWWC01000059">
    <property type="protein sequence ID" value="HJC68596.1"/>
    <property type="molecule type" value="Genomic_DNA"/>
</dbReference>
<sequence>MTTPTPDQTTRTAPPLSEQVVLVTGGARGLGRALTEAFLREGARVVIDHLTSEDAARELAENHPGRAVAVRGDVRDRAQVEALFEQAEDAFGAPVDTVVNNALTGFTFDGDARAKAHEIGYDAFSAQFSGAVQGALNTIQAALPGFARAGSGRVVNVGTNLFQHPVVPYHDYTAAKAALLSLTRTFAADLGPRGITVNMVSGGLLRTTDASAATPEAVFDAIAAGTPLQSVTTPAEFADAALFFASPWSRSVTGQNLVVDGGLVKD</sequence>
<dbReference type="PRINTS" id="PR00080">
    <property type="entry name" value="SDRFAMILY"/>
</dbReference>
<protein>
    <submittedName>
        <fullName evidence="3">3-oxoacyl-ACP reductase</fullName>
        <ecNumber evidence="3">1.1.1.100</ecNumber>
    </submittedName>
</protein>
<dbReference type="PANTHER" id="PTHR43639:SF1">
    <property type="entry name" value="SHORT-CHAIN DEHYDROGENASE_REDUCTASE FAMILY PROTEIN"/>
    <property type="match status" value="1"/>
</dbReference>
<comment type="caution">
    <text evidence="3">The sequence shown here is derived from an EMBL/GenBank/DDBJ whole genome shotgun (WGS) entry which is preliminary data.</text>
</comment>
<organism evidence="3 4">
    <name type="scientific">Candidatus Brachybacterium intestinipullorum</name>
    <dbReference type="NCBI Taxonomy" id="2838512"/>
    <lineage>
        <taxon>Bacteria</taxon>
        <taxon>Bacillati</taxon>
        <taxon>Actinomycetota</taxon>
        <taxon>Actinomycetes</taxon>
        <taxon>Micrococcales</taxon>
        <taxon>Dermabacteraceae</taxon>
        <taxon>Brachybacterium</taxon>
    </lineage>
</organism>
<evidence type="ECO:0000256" key="1">
    <source>
        <dbReference type="ARBA" id="ARBA00006484"/>
    </source>
</evidence>
<reference evidence="3" key="2">
    <citation type="submission" date="2021-04" db="EMBL/GenBank/DDBJ databases">
        <authorList>
            <person name="Gilroy R."/>
        </authorList>
    </citation>
    <scope>NUCLEOTIDE SEQUENCE</scope>
    <source>
        <strain evidence="3">CHK130-7132</strain>
    </source>
</reference>
<dbReference type="InterPro" id="IPR002347">
    <property type="entry name" value="SDR_fam"/>
</dbReference>
<dbReference type="PRINTS" id="PR00081">
    <property type="entry name" value="GDHRDH"/>
</dbReference>
<dbReference type="Proteomes" id="UP000823854">
    <property type="component" value="Unassembled WGS sequence"/>
</dbReference>
<reference evidence="3" key="1">
    <citation type="journal article" date="2021" name="PeerJ">
        <title>Extensive microbial diversity within the chicken gut microbiome revealed by metagenomics and culture.</title>
        <authorList>
            <person name="Gilroy R."/>
            <person name="Ravi A."/>
            <person name="Getino M."/>
            <person name="Pursley I."/>
            <person name="Horton D.L."/>
            <person name="Alikhan N.F."/>
            <person name="Baker D."/>
            <person name="Gharbi K."/>
            <person name="Hall N."/>
            <person name="Watson M."/>
            <person name="Adriaenssens E.M."/>
            <person name="Foster-Nyarko E."/>
            <person name="Jarju S."/>
            <person name="Secka A."/>
            <person name="Antonio M."/>
            <person name="Oren A."/>
            <person name="Chaudhuri R.R."/>
            <person name="La Ragione R."/>
            <person name="Hildebrand F."/>
            <person name="Pallen M.J."/>
        </authorList>
    </citation>
    <scope>NUCLEOTIDE SEQUENCE</scope>
    <source>
        <strain evidence="3">CHK130-7132</strain>
    </source>
</reference>
<evidence type="ECO:0000313" key="3">
    <source>
        <dbReference type="EMBL" id="HJC68596.1"/>
    </source>
</evidence>
<name>A0A9D2PXP9_9MICO</name>
<dbReference type="FunFam" id="3.40.50.720:FF:000084">
    <property type="entry name" value="Short-chain dehydrogenase reductase"/>
    <property type="match status" value="1"/>
</dbReference>
<keyword evidence="2 3" id="KW-0560">Oxidoreductase</keyword>
<comment type="similarity">
    <text evidence="1">Belongs to the short-chain dehydrogenases/reductases (SDR) family.</text>
</comment>
<dbReference type="InterPro" id="IPR036291">
    <property type="entry name" value="NAD(P)-bd_dom_sf"/>
</dbReference>
<accession>A0A9D2PXP9</accession>